<evidence type="ECO:0000313" key="3">
    <source>
        <dbReference type="Proteomes" id="UP000619238"/>
    </source>
</evidence>
<dbReference type="RefSeq" id="WP_187560541.1">
    <property type="nucleotide sequence ID" value="NZ_JACGWS010000001.1"/>
</dbReference>
<dbReference type="EMBL" id="JACGWS010000001">
    <property type="protein sequence ID" value="MBC8753510.1"/>
    <property type="molecule type" value="Genomic_DNA"/>
</dbReference>
<proteinExistence type="predicted"/>
<gene>
    <name evidence="2" type="ORF">H2O64_02430</name>
</gene>
<feature type="transmembrane region" description="Helical" evidence="1">
    <location>
        <begin position="105"/>
        <end position="126"/>
    </location>
</feature>
<feature type="transmembrane region" description="Helical" evidence="1">
    <location>
        <begin position="80"/>
        <end position="99"/>
    </location>
</feature>
<protein>
    <recommendedName>
        <fullName evidence="4">Integral membrane protein</fullName>
    </recommendedName>
</protein>
<evidence type="ECO:0000313" key="2">
    <source>
        <dbReference type="EMBL" id="MBC8753510.1"/>
    </source>
</evidence>
<name>A0ABR7Q4N5_9FLAO</name>
<keyword evidence="1" id="KW-0472">Membrane</keyword>
<organism evidence="2 3">
    <name type="scientific">Kordia aestuariivivens</name>
    <dbReference type="NCBI Taxonomy" id="2759037"/>
    <lineage>
        <taxon>Bacteria</taxon>
        <taxon>Pseudomonadati</taxon>
        <taxon>Bacteroidota</taxon>
        <taxon>Flavobacteriia</taxon>
        <taxon>Flavobacteriales</taxon>
        <taxon>Flavobacteriaceae</taxon>
        <taxon>Kordia</taxon>
    </lineage>
</organism>
<reference evidence="2 3" key="1">
    <citation type="submission" date="2020-07" db="EMBL/GenBank/DDBJ databases">
        <title>Description of Kordia aestuariivivens sp. nov., isolated from a tidal flat.</title>
        <authorList>
            <person name="Park S."/>
            <person name="Yoon J.-H."/>
        </authorList>
    </citation>
    <scope>NUCLEOTIDE SEQUENCE [LARGE SCALE GENOMIC DNA]</scope>
    <source>
        <strain evidence="2 3">YSTF-M3</strain>
    </source>
</reference>
<keyword evidence="1" id="KW-0812">Transmembrane</keyword>
<sequence length="129" mass="14784">MNTPKNNFKRVLKIYGASIVLFCVTMIISTIIYVKIRIGDDPAFPKAVILVLIGSLFYALYFAITSTTQFIVVKKPSYHILAYFSPLILTLGLLIFNNVHNTSEFEIAIIFLTAQLFTTVISYWFYRKK</sequence>
<accession>A0ABR7Q4N5</accession>
<evidence type="ECO:0000256" key="1">
    <source>
        <dbReference type="SAM" id="Phobius"/>
    </source>
</evidence>
<comment type="caution">
    <text evidence="2">The sequence shown here is derived from an EMBL/GenBank/DDBJ whole genome shotgun (WGS) entry which is preliminary data.</text>
</comment>
<keyword evidence="3" id="KW-1185">Reference proteome</keyword>
<keyword evidence="1" id="KW-1133">Transmembrane helix</keyword>
<feature type="transmembrane region" description="Helical" evidence="1">
    <location>
        <begin position="12"/>
        <end position="36"/>
    </location>
</feature>
<evidence type="ECO:0008006" key="4">
    <source>
        <dbReference type="Google" id="ProtNLM"/>
    </source>
</evidence>
<dbReference type="Proteomes" id="UP000619238">
    <property type="component" value="Unassembled WGS sequence"/>
</dbReference>
<feature type="transmembrane region" description="Helical" evidence="1">
    <location>
        <begin position="48"/>
        <end position="73"/>
    </location>
</feature>